<protein>
    <recommendedName>
        <fullName evidence="5">Zn(2)-C6 fungal-type domain-containing protein</fullName>
    </recommendedName>
</protein>
<dbReference type="PROSITE" id="PS00463">
    <property type="entry name" value="ZN2_CY6_FUNGAL_1"/>
    <property type="match status" value="1"/>
</dbReference>
<dbReference type="InterPro" id="IPR007219">
    <property type="entry name" value="XnlR_reg_dom"/>
</dbReference>
<feature type="region of interest" description="Disordered" evidence="4">
    <location>
        <begin position="1"/>
        <end position="94"/>
    </location>
</feature>
<dbReference type="GO" id="GO:0005634">
    <property type="term" value="C:nucleus"/>
    <property type="evidence" value="ECO:0007669"/>
    <property type="project" value="UniProtKB-SubCell"/>
</dbReference>
<dbReference type="InterPro" id="IPR036864">
    <property type="entry name" value="Zn2-C6_fun-type_DNA-bd_sf"/>
</dbReference>
<dbReference type="GO" id="GO:0006351">
    <property type="term" value="P:DNA-templated transcription"/>
    <property type="evidence" value="ECO:0007669"/>
    <property type="project" value="InterPro"/>
</dbReference>
<feature type="region of interest" description="Disordered" evidence="4">
    <location>
        <begin position="764"/>
        <end position="790"/>
    </location>
</feature>
<evidence type="ECO:0000256" key="3">
    <source>
        <dbReference type="ARBA" id="ARBA00023242"/>
    </source>
</evidence>
<dbReference type="GO" id="GO:0008270">
    <property type="term" value="F:zinc ion binding"/>
    <property type="evidence" value="ECO:0007669"/>
    <property type="project" value="InterPro"/>
</dbReference>
<feature type="compositionally biased region" description="Low complexity" evidence="4">
    <location>
        <begin position="711"/>
        <end position="720"/>
    </location>
</feature>
<feature type="compositionally biased region" description="Low complexity" evidence="4">
    <location>
        <begin position="21"/>
        <end position="41"/>
    </location>
</feature>
<dbReference type="SMART" id="SM00906">
    <property type="entry name" value="Fungal_trans"/>
    <property type="match status" value="1"/>
</dbReference>
<dbReference type="Pfam" id="PF00172">
    <property type="entry name" value="Zn_clus"/>
    <property type="match status" value="1"/>
</dbReference>
<feature type="compositionally biased region" description="Polar residues" evidence="4">
    <location>
        <begin position="722"/>
        <end position="736"/>
    </location>
</feature>
<sequence length="828" mass="91418">MNPDANPGELRRGPLQPPARSPASPASVSAPAPASASSPSAYAVHAQPLSLAPGSHPRGFPPPPLRSPFGSASASASSSPSITARAPSSASKPIRRRMRAIASCLECRRRKLKCDKGQPCTHCDKNSRACVYLGTRLDEASQLRLTQIKDKVGSLEHELIAGRSASSGSSIGPSLLPSSQENAWGHDATETGVDEGASDLGSLDMYYYGDDADERGLDDLIDLGVAIGKLRITDKIGGSSRPRLFEEIASGFRGTEPPPIPPVAFLKPSLEDNPDFIQPGPTFIPPSNGFPMGFHAAARPSLDKILPPRPAADRLLHQYLEAVHPVARCVHQDTFMLQYLDFWARIEQGEEPRPAQQALVFAVMFSAAVSMDEATASHEFGRSKKSLCEATQLAAEAALSKANFLRTTRFEVMQAFVVYLLPLCRDQISRAHTELVSAAIRMAECMGLHRDGETLGLKPVDVHVRRLVWHQLCLLDVHTCEAQGLRPIIRPGDYDTKLPANCDEDHAFTPVNRWTPMTLPLVRFEINEMQRIVWADRRKLEAGAMTLTASLVRTENFRRRMLEKYERYLDNSNPIQRYTRLVMNSILYRLMASILWPFYRNETRELPPRLNSVLVTSAIMTIELAKQLATIPLFYRWAWYAGAYQQFQLSLILVHEIYRGDPTPRADRVWPCLDYVFDKDGSLPSAEKRQEILRELSYKASVYQHIRRPRASPQAPPAASLKSRQPQPGSDMSSSFKARGLSISELTHPSSLSSLVNEPVNEGLGSPVRALSPQAQASSSTSGLSPGRPQVKVQLGIDWDTVNILFDRDPETDELIISGFNDASLVSR</sequence>
<dbReference type="CDD" id="cd12148">
    <property type="entry name" value="fungal_TF_MHR"/>
    <property type="match status" value="1"/>
</dbReference>
<dbReference type="SUPFAM" id="SSF57701">
    <property type="entry name" value="Zn2/Cys6 DNA-binding domain"/>
    <property type="match status" value="1"/>
</dbReference>
<feature type="region of interest" description="Disordered" evidence="4">
    <location>
        <begin position="707"/>
        <end position="736"/>
    </location>
</feature>
<dbReference type="OrthoDB" id="424974at2759"/>
<dbReference type="AlphaFoldDB" id="A0A8K0T5F4"/>
<keyword evidence="3" id="KW-0539">Nucleus</keyword>
<evidence type="ECO:0000313" key="7">
    <source>
        <dbReference type="Proteomes" id="UP000813444"/>
    </source>
</evidence>
<evidence type="ECO:0000256" key="2">
    <source>
        <dbReference type="ARBA" id="ARBA00022723"/>
    </source>
</evidence>
<evidence type="ECO:0000313" key="6">
    <source>
        <dbReference type="EMBL" id="KAH7328412.1"/>
    </source>
</evidence>
<gene>
    <name evidence="6" type="ORF">B0I35DRAFT_17558</name>
</gene>
<dbReference type="PANTHER" id="PTHR31001">
    <property type="entry name" value="UNCHARACTERIZED TRANSCRIPTIONAL REGULATORY PROTEIN"/>
    <property type="match status" value="1"/>
</dbReference>
<evidence type="ECO:0000256" key="1">
    <source>
        <dbReference type="ARBA" id="ARBA00004123"/>
    </source>
</evidence>
<comment type="caution">
    <text evidence="6">The sequence shown here is derived from an EMBL/GenBank/DDBJ whole genome shotgun (WGS) entry which is preliminary data.</text>
</comment>
<dbReference type="PROSITE" id="PS50048">
    <property type="entry name" value="ZN2_CY6_FUNGAL_2"/>
    <property type="match status" value="1"/>
</dbReference>
<dbReference type="InterPro" id="IPR001138">
    <property type="entry name" value="Zn2Cys6_DnaBD"/>
</dbReference>
<dbReference type="Gene3D" id="4.10.240.10">
    <property type="entry name" value="Zn(2)-C6 fungal-type DNA-binding domain"/>
    <property type="match status" value="1"/>
</dbReference>
<dbReference type="PANTHER" id="PTHR31001:SF40">
    <property type="entry name" value="ZN(II)2CYS6 TRANSCRIPTION FACTOR (EUROFUNG)"/>
    <property type="match status" value="1"/>
</dbReference>
<dbReference type="SMART" id="SM00066">
    <property type="entry name" value="GAL4"/>
    <property type="match status" value="1"/>
</dbReference>
<keyword evidence="2" id="KW-0479">Metal-binding</keyword>
<dbReference type="CDD" id="cd00067">
    <property type="entry name" value="GAL4"/>
    <property type="match status" value="1"/>
</dbReference>
<comment type="subcellular location">
    <subcellularLocation>
        <location evidence="1">Nucleus</location>
    </subcellularLocation>
</comment>
<dbReference type="Pfam" id="PF04082">
    <property type="entry name" value="Fungal_trans"/>
    <property type="match status" value="1"/>
</dbReference>
<organism evidence="6 7">
    <name type="scientific">Stachybotrys elegans</name>
    <dbReference type="NCBI Taxonomy" id="80388"/>
    <lineage>
        <taxon>Eukaryota</taxon>
        <taxon>Fungi</taxon>
        <taxon>Dikarya</taxon>
        <taxon>Ascomycota</taxon>
        <taxon>Pezizomycotina</taxon>
        <taxon>Sordariomycetes</taxon>
        <taxon>Hypocreomycetidae</taxon>
        <taxon>Hypocreales</taxon>
        <taxon>Stachybotryaceae</taxon>
        <taxon>Stachybotrys</taxon>
    </lineage>
</organism>
<feature type="compositionally biased region" description="Low complexity" evidence="4">
    <location>
        <begin position="67"/>
        <end position="91"/>
    </location>
</feature>
<keyword evidence="7" id="KW-1185">Reference proteome</keyword>
<proteinExistence type="predicted"/>
<dbReference type="EMBL" id="JAGPNK010000001">
    <property type="protein sequence ID" value="KAH7328412.1"/>
    <property type="molecule type" value="Genomic_DNA"/>
</dbReference>
<dbReference type="Proteomes" id="UP000813444">
    <property type="component" value="Unassembled WGS sequence"/>
</dbReference>
<evidence type="ECO:0000256" key="4">
    <source>
        <dbReference type="SAM" id="MobiDB-lite"/>
    </source>
</evidence>
<feature type="domain" description="Zn(2)-C6 fungal-type" evidence="5">
    <location>
        <begin position="103"/>
        <end position="132"/>
    </location>
</feature>
<accession>A0A8K0T5F4</accession>
<name>A0A8K0T5F4_9HYPO</name>
<evidence type="ECO:0000259" key="5">
    <source>
        <dbReference type="PROSITE" id="PS50048"/>
    </source>
</evidence>
<dbReference type="GO" id="GO:0000981">
    <property type="term" value="F:DNA-binding transcription factor activity, RNA polymerase II-specific"/>
    <property type="evidence" value="ECO:0007669"/>
    <property type="project" value="InterPro"/>
</dbReference>
<feature type="compositionally biased region" description="Polar residues" evidence="4">
    <location>
        <begin position="773"/>
        <end position="784"/>
    </location>
</feature>
<dbReference type="InterPro" id="IPR050613">
    <property type="entry name" value="Sec_Metabolite_Reg"/>
</dbReference>
<reference evidence="6" key="1">
    <citation type="journal article" date="2021" name="Nat. Commun.">
        <title>Genetic determinants of endophytism in the Arabidopsis root mycobiome.</title>
        <authorList>
            <person name="Mesny F."/>
            <person name="Miyauchi S."/>
            <person name="Thiergart T."/>
            <person name="Pickel B."/>
            <person name="Atanasova L."/>
            <person name="Karlsson M."/>
            <person name="Huettel B."/>
            <person name="Barry K.W."/>
            <person name="Haridas S."/>
            <person name="Chen C."/>
            <person name="Bauer D."/>
            <person name="Andreopoulos W."/>
            <person name="Pangilinan J."/>
            <person name="LaButti K."/>
            <person name="Riley R."/>
            <person name="Lipzen A."/>
            <person name="Clum A."/>
            <person name="Drula E."/>
            <person name="Henrissat B."/>
            <person name="Kohler A."/>
            <person name="Grigoriev I.V."/>
            <person name="Martin F.M."/>
            <person name="Hacquard S."/>
        </authorList>
    </citation>
    <scope>NUCLEOTIDE SEQUENCE</scope>
    <source>
        <strain evidence="6">MPI-CAGE-CH-0235</strain>
    </source>
</reference>
<dbReference type="GO" id="GO:0003677">
    <property type="term" value="F:DNA binding"/>
    <property type="evidence" value="ECO:0007669"/>
    <property type="project" value="InterPro"/>
</dbReference>